<evidence type="ECO:0000256" key="1">
    <source>
        <dbReference type="ARBA" id="ARBA00022741"/>
    </source>
</evidence>
<evidence type="ECO:0000313" key="3">
    <source>
        <dbReference type="EMBL" id="MBX7289718.1"/>
    </source>
</evidence>
<evidence type="ECO:0000313" key="4">
    <source>
        <dbReference type="Proteomes" id="UP000775179"/>
    </source>
</evidence>
<dbReference type="CDD" id="cd00077">
    <property type="entry name" value="HDc"/>
    <property type="match status" value="1"/>
</dbReference>
<comment type="caution">
    <text evidence="3">The sequence shown here is derived from an EMBL/GenBank/DDBJ whole genome shotgun (WGS) entry which is preliminary data.</text>
</comment>
<name>A0ABD4REW3_9CLOT</name>
<dbReference type="GO" id="GO:0000166">
    <property type="term" value="F:nucleotide binding"/>
    <property type="evidence" value="ECO:0007669"/>
    <property type="project" value="UniProtKB-KW"/>
</dbReference>
<proteinExistence type="predicted"/>
<dbReference type="Pfam" id="PF01966">
    <property type="entry name" value="HD"/>
    <property type="match status" value="1"/>
</dbReference>
<dbReference type="AlphaFoldDB" id="A0ABD4REW3"/>
<dbReference type="InterPro" id="IPR050124">
    <property type="entry name" value="tRNA_CCA-adding_enzyme"/>
</dbReference>
<protein>
    <submittedName>
        <fullName evidence="3">HD domain-containing protein</fullName>
    </submittedName>
</protein>
<dbReference type="SUPFAM" id="SSF109604">
    <property type="entry name" value="HD-domain/PDEase-like"/>
    <property type="match status" value="1"/>
</dbReference>
<dbReference type="NCBIfam" id="TIGR00277">
    <property type="entry name" value="HDIG"/>
    <property type="match status" value="1"/>
</dbReference>
<keyword evidence="1" id="KW-0547">Nucleotide-binding</keyword>
<sequence length="228" mass="26868">MSDKKVFYEIDKVLTSKGEPSKFLNEIRVKKEFRESKFDILNKLENIEQEKKFHPEGNVWNHTCMVTDKGAELYKFAEDSRSFIWATLLHDVGKVTNTKWIRGRWRSYDHDTAGANIVKDLLKSVSEDKVFNSKVEELVRFHMHHIYIDKNLPFGNIEALINTNRVRDIILIFTCDKLGRGNQSTKDKEKIFFELTSILDKIEGKAKKEYKDIRDMLLKIKEKECSFK</sequence>
<organism evidence="3 4">
    <name type="scientific">Clostridium chauvoei</name>
    <dbReference type="NCBI Taxonomy" id="46867"/>
    <lineage>
        <taxon>Bacteria</taxon>
        <taxon>Bacillati</taxon>
        <taxon>Bacillota</taxon>
        <taxon>Clostridia</taxon>
        <taxon>Eubacteriales</taxon>
        <taxon>Clostridiaceae</taxon>
        <taxon>Clostridium</taxon>
    </lineage>
</organism>
<dbReference type="InterPro" id="IPR006675">
    <property type="entry name" value="HDIG_dom"/>
</dbReference>
<dbReference type="PANTHER" id="PTHR47545">
    <property type="entry name" value="MULTIFUNCTIONAL CCA PROTEIN"/>
    <property type="match status" value="1"/>
</dbReference>
<dbReference type="EMBL" id="JAIFTX010000002">
    <property type="protein sequence ID" value="MBX7289718.1"/>
    <property type="molecule type" value="Genomic_DNA"/>
</dbReference>
<dbReference type="InterPro" id="IPR003607">
    <property type="entry name" value="HD/PDEase_dom"/>
</dbReference>
<accession>A0ABD4REW3</accession>
<gene>
    <name evidence="3" type="ORF">K4H94_01455</name>
</gene>
<dbReference type="PANTHER" id="PTHR47545:SF2">
    <property type="entry name" value="CC-ADDING TRNA NUCLEOTIDYLTRANSFERASE"/>
    <property type="match status" value="1"/>
</dbReference>
<dbReference type="RefSeq" id="WP_021875902.1">
    <property type="nucleotide sequence ID" value="NZ_CP018624.1"/>
</dbReference>
<dbReference type="InterPro" id="IPR006674">
    <property type="entry name" value="HD_domain"/>
</dbReference>
<dbReference type="Gene3D" id="1.10.3090.10">
    <property type="entry name" value="cca-adding enzyme, domain 2"/>
    <property type="match status" value="1"/>
</dbReference>
<dbReference type="Proteomes" id="UP000775179">
    <property type="component" value="Unassembled WGS sequence"/>
</dbReference>
<reference evidence="3 4" key="1">
    <citation type="submission" date="2021-08" db="EMBL/GenBank/DDBJ databases">
        <title>Genome sequence analysis of Clostridium chauvoei strains of European origin and evaluation of typing options for outbreak investigations.</title>
        <authorList>
            <person name="Abdel-Glil M."/>
            <person name="Thomas P."/>
            <person name="Seyboldt C."/>
        </authorList>
    </citation>
    <scope>NUCLEOTIDE SEQUENCE [LARGE SCALE GENOMIC DNA]</scope>
    <source>
        <strain evidence="3 4">S0260-09</strain>
    </source>
</reference>
<dbReference type="KEGG" id="cchv:BTM20_08515"/>
<evidence type="ECO:0000259" key="2">
    <source>
        <dbReference type="Pfam" id="PF01966"/>
    </source>
</evidence>
<feature type="domain" description="HD" evidence="2">
    <location>
        <begin position="59"/>
        <end position="148"/>
    </location>
</feature>
<dbReference type="GeneID" id="66301913"/>